<dbReference type="CDD" id="cd01127">
    <property type="entry name" value="TrwB_TraG_TraD_VirD4"/>
    <property type="match status" value="1"/>
</dbReference>
<name>A0A0G0GJ93_9BACT</name>
<gene>
    <name evidence="2" type="ORF">US40_C0003G0037</name>
</gene>
<comment type="caution">
    <text evidence="2">The sequence shown here is derived from an EMBL/GenBank/DDBJ whole genome shotgun (WGS) entry which is preliminary data.</text>
</comment>
<dbReference type="Proteomes" id="UP000034917">
    <property type="component" value="Unassembled WGS sequence"/>
</dbReference>
<dbReference type="EMBL" id="LBSV01000003">
    <property type="protein sequence ID" value="KKQ26185.1"/>
    <property type="molecule type" value="Genomic_DNA"/>
</dbReference>
<dbReference type="PATRIC" id="fig|1618486.3.peg.305"/>
<dbReference type="AlphaFoldDB" id="A0A0G0GJ93"/>
<protein>
    <recommendedName>
        <fullName evidence="1">Helicase HerA central domain-containing protein</fullName>
    </recommendedName>
</protein>
<reference evidence="2 3" key="1">
    <citation type="journal article" date="2015" name="Nature">
        <title>rRNA introns, odd ribosomes, and small enigmatic genomes across a large radiation of phyla.</title>
        <authorList>
            <person name="Brown C.T."/>
            <person name="Hug L.A."/>
            <person name="Thomas B.C."/>
            <person name="Sharon I."/>
            <person name="Castelle C.J."/>
            <person name="Singh A."/>
            <person name="Wilkins M.J."/>
            <person name="Williams K.H."/>
            <person name="Banfield J.F."/>
        </authorList>
    </citation>
    <scope>NUCLEOTIDE SEQUENCE [LARGE SCALE GENOMIC DNA]</scope>
</reference>
<dbReference type="Pfam" id="PF01935">
    <property type="entry name" value="DUF87"/>
    <property type="match status" value="1"/>
</dbReference>
<evidence type="ECO:0000313" key="2">
    <source>
        <dbReference type="EMBL" id="KKQ26185.1"/>
    </source>
</evidence>
<dbReference type="InterPro" id="IPR002789">
    <property type="entry name" value="HerA_central"/>
</dbReference>
<organism evidence="2 3">
    <name type="scientific">Candidatus Roizmanbacteria bacterium GW2011_GWC2_37_13</name>
    <dbReference type="NCBI Taxonomy" id="1618486"/>
    <lineage>
        <taxon>Bacteria</taxon>
        <taxon>Candidatus Roizmaniibacteriota</taxon>
    </lineage>
</organism>
<accession>A0A0G0GJ93</accession>
<evidence type="ECO:0000313" key="3">
    <source>
        <dbReference type="Proteomes" id="UP000034917"/>
    </source>
</evidence>
<dbReference type="Gene3D" id="3.40.50.300">
    <property type="entry name" value="P-loop containing nucleotide triphosphate hydrolases"/>
    <property type="match status" value="2"/>
</dbReference>
<feature type="domain" description="Helicase HerA central" evidence="1">
    <location>
        <begin position="334"/>
        <end position="378"/>
    </location>
</feature>
<dbReference type="PANTHER" id="PTHR30121">
    <property type="entry name" value="UNCHARACTERIZED PROTEIN YJGR-RELATED"/>
    <property type="match status" value="1"/>
</dbReference>
<dbReference type="InterPro" id="IPR051162">
    <property type="entry name" value="T4SS_component"/>
</dbReference>
<proteinExistence type="predicted"/>
<evidence type="ECO:0000259" key="1">
    <source>
        <dbReference type="Pfam" id="PF01935"/>
    </source>
</evidence>
<dbReference type="SUPFAM" id="SSF52540">
    <property type="entry name" value="P-loop containing nucleoside triphosphate hydrolases"/>
    <property type="match status" value="1"/>
</dbReference>
<sequence length="754" mass="86008">MDKRSVLLLKIPQNNNKNEAAADGFFTQIGEILKGKKVIITAEIAIFGKFLWFFLTCPTYIKDVVRGQWQSFYPDSEIEEIKDYTEKLLFNYQPKAFVGCELYLGEGELIPILTYKELEKNPLVALAGIASSFAQNESGFIQLVLEAPKKEDIFNKLGKKMRESGRNKTLSQNPTAKDYLELEDKKDDGVNFKTTIRFLATGASPEKTQLNLASMVTVYKKNLERSKMQKFKESNFYSGAKIVDIYKSRLLSQTFSLGKKFKFKFSPTEIATFFHLPYDKEEISQIAQIRSKKAPPPHNLPTKSSNDDKNITFFGETNFQNQKNIFGIKTEDRRRHLYAVGKSGTGKSKFLELLISSDLQADRGIIIMDPHGDLAKEVINMIPERRLKDVIYFDPSDIDYPIGFNPMEGVGAFEFRQNIVAGFISIFKKLFGLNWNERFEHVLRYTTLALLEYPAASILGLPRMLTDNMFRQDVISYITDPLVKKFWTTEFAGWNDQFASEAIVPIINKVGQFIANPMVRNIVGQAKTGFSLDDIMNKEKILVCNLSVGKLGEENSALLGSMLITKIWQSAISRTSIPEEERKDVFLYIDEFQNFATTAFSNILSEARKYRLNLTAAHQYIQQLPAEVRAAIFGNIGNIVSFRVGGEDAQILVKEYEPVFTVNDFLNLDIRNFFIKMSIDGTTAQPFSAMTITLNKPIENKLEKVIEASRKQWGRPRKEVEEEIQAWESGKITIKKEQKPVETPQEEFFPEPII</sequence>
<dbReference type="PANTHER" id="PTHR30121:SF6">
    <property type="entry name" value="SLR6007 PROTEIN"/>
    <property type="match status" value="1"/>
</dbReference>
<dbReference type="InterPro" id="IPR027417">
    <property type="entry name" value="P-loop_NTPase"/>
</dbReference>